<accession>A0ACD5AFX8</accession>
<evidence type="ECO:0000313" key="1">
    <source>
        <dbReference type="EMBL" id="WWQ66003.1"/>
    </source>
</evidence>
<keyword evidence="2" id="KW-1185">Reference proteome</keyword>
<name>A0ACD5AFX8_9ACTN</name>
<gene>
    <name evidence="1" type="ORF">V2W30_23530</name>
</gene>
<reference evidence="1" key="1">
    <citation type="journal article" date="2025" name="Int. J. Syst. Evol. Microbiol.">
        <title>Streptomyces citrinus sp. nov., with yellow diffusible pigment.</title>
        <authorList>
            <person name="He Y."/>
            <person name="Yang E."/>
            <person name="Xu J."/>
            <person name="Sun Y."/>
            <person name="Sun L."/>
        </authorList>
    </citation>
    <scope>NUCLEOTIDE SEQUENCE</scope>
    <source>
        <strain evidence="1">Q6</strain>
    </source>
</reference>
<evidence type="ECO:0000313" key="2">
    <source>
        <dbReference type="Proteomes" id="UP001432251"/>
    </source>
</evidence>
<dbReference type="EMBL" id="CP146022">
    <property type="protein sequence ID" value="WWQ66003.1"/>
    <property type="molecule type" value="Genomic_DNA"/>
</dbReference>
<dbReference type="Proteomes" id="UP001432251">
    <property type="component" value="Chromosome"/>
</dbReference>
<protein>
    <submittedName>
        <fullName evidence="1">Uncharacterized protein</fullName>
    </submittedName>
</protein>
<proteinExistence type="predicted"/>
<organism evidence="1 2">
    <name type="scientific">Streptomyces citrinus</name>
    <dbReference type="NCBI Taxonomy" id="3118173"/>
    <lineage>
        <taxon>Bacteria</taxon>
        <taxon>Bacillati</taxon>
        <taxon>Actinomycetota</taxon>
        <taxon>Actinomycetes</taxon>
        <taxon>Kitasatosporales</taxon>
        <taxon>Streptomycetaceae</taxon>
        <taxon>Streptomyces</taxon>
    </lineage>
</organism>
<sequence length="171" mass="19544">MGFLERLTGTRRPAEGVAPRSAQEVRELLLSLGGGDVPWVVRGAAPEEEVEFVAEWRVREPAWWGFFRGRRVDRTVRIRTRLVPEDREVRALQEQWEVSWVDGTPRFARSRAYGRGQGRTVGGQWTFGRDEGGGRRLEETFRFDTAELTDPVRDAVLGAGWTWRAVTFGKL</sequence>